<evidence type="ECO:0000313" key="12">
    <source>
        <dbReference type="EMBL" id="CRK46693.1"/>
    </source>
</evidence>
<dbReference type="GO" id="GO:0016579">
    <property type="term" value="P:protein deubiquitination"/>
    <property type="evidence" value="ECO:0007669"/>
    <property type="project" value="TreeGrafter"/>
</dbReference>
<feature type="compositionally biased region" description="Basic and acidic residues" evidence="10">
    <location>
        <begin position="663"/>
        <end position="673"/>
    </location>
</feature>
<comment type="subcellular location">
    <subcellularLocation>
        <location evidence="2">Cytoplasm</location>
    </subcellularLocation>
</comment>
<evidence type="ECO:0000256" key="2">
    <source>
        <dbReference type="ARBA" id="ARBA00004496"/>
    </source>
</evidence>
<evidence type="ECO:0000256" key="10">
    <source>
        <dbReference type="SAM" id="MobiDB-lite"/>
    </source>
</evidence>
<evidence type="ECO:0000256" key="4">
    <source>
        <dbReference type="ARBA" id="ARBA00022670"/>
    </source>
</evidence>
<evidence type="ECO:0000256" key="8">
    <source>
        <dbReference type="PROSITE-ProRule" id="PRU01393"/>
    </source>
</evidence>
<dbReference type="PRINTS" id="PR00707">
    <property type="entry name" value="UBCTHYDRLASE"/>
</dbReference>
<evidence type="ECO:0000256" key="6">
    <source>
        <dbReference type="ARBA" id="ARBA00022801"/>
    </source>
</evidence>
<keyword evidence="5 9" id="KW-0833">Ubl conjugation pathway</keyword>
<accession>A0A0G4NJU5</accession>
<dbReference type="InterPro" id="IPR036959">
    <property type="entry name" value="Peptidase_C12_UCH_sf"/>
</dbReference>
<keyword evidence="4 9" id="KW-0645">Protease</keyword>
<dbReference type="Gene3D" id="1.10.287.1490">
    <property type="match status" value="1"/>
</dbReference>
<proteinExistence type="inferred from homology"/>
<dbReference type="PROSITE" id="PS52048">
    <property type="entry name" value="UCH_DOMAIN"/>
    <property type="match status" value="1"/>
</dbReference>
<dbReference type="GO" id="GO:0005737">
    <property type="term" value="C:cytoplasm"/>
    <property type="evidence" value="ECO:0007669"/>
    <property type="project" value="UniProtKB-SubCell"/>
</dbReference>
<keyword evidence="7 9" id="KW-0788">Thiol protease</keyword>
<dbReference type="Pfam" id="PF01088">
    <property type="entry name" value="Peptidase_C12"/>
    <property type="match status" value="1"/>
</dbReference>
<evidence type="ECO:0000256" key="9">
    <source>
        <dbReference type="RuleBase" id="RU361215"/>
    </source>
</evidence>
<dbReference type="EMBL" id="CVQI01035939">
    <property type="protein sequence ID" value="CRK46693.1"/>
    <property type="molecule type" value="Genomic_DNA"/>
</dbReference>
<evidence type="ECO:0000256" key="3">
    <source>
        <dbReference type="ARBA" id="ARBA00022490"/>
    </source>
</evidence>
<dbReference type="InterPro" id="IPR001578">
    <property type="entry name" value="Peptidase_C12_UCH"/>
</dbReference>
<name>A0A0G4NJU5_VERLO</name>
<evidence type="ECO:0000256" key="7">
    <source>
        <dbReference type="ARBA" id="ARBA00022807"/>
    </source>
</evidence>
<dbReference type="InterPro" id="IPR012943">
    <property type="entry name" value="Cnn_1N"/>
</dbReference>
<organism evidence="12 13">
    <name type="scientific">Verticillium longisporum</name>
    <name type="common">Verticillium dahliae var. longisporum</name>
    <dbReference type="NCBI Taxonomy" id="100787"/>
    <lineage>
        <taxon>Eukaryota</taxon>
        <taxon>Fungi</taxon>
        <taxon>Dikarya</taxon>
        <taxon>Ascomycota</taxon>
        <taxon>Pezizomycotina</taxon>
        <taxon>Sordariomycetes</taxon>
        <taxon>Hypocreomycetidae</taxon>
        <taxon>Glomerellales</taxon>
        <taxon>Plectosphaerellaceae</taxon>
        <taxon>Verticillium</taxon>
    </lineage>
</organism>
<dbReference type="GO" id="GO:0004843">
    <property type="term" value="F:cysteine-type deubiquitinase activity"/>
    <property type="evidence" value="ECO:0007669"/>
    <property type="project" value="UniProtKB-EC"/>
</dbReference>
<dbReference type="PANTHER" id="PTHR10589:SF29">
    <property type="entry name" value="UBIQUITIN CARBOXYL-TERMINAL HYDROLASE"/>
    <property type="match status" value="1"/>
</dbReference>
<keyword evidence="6 9" id="KW-0378">Hydrolase</keyword>
<dbReference type="PANTHER" id="PTHR10589">
    <property type="entry name" value="UBIQUITIN CARBOXYL-TERMINAL HYDROLASE"/>
    <property type="match status" value="1"/>
</dbReference>
<comment type="similarity">
    <text evidence="8 9">Belongs to the peptidase C12 family.</text>
</comment>
<dbReference type="InterPro" id="IPR038765">
    <property type="entry name" value="Papain-like_cys_pep_sf"/>
</dbReference>
<sequence length="758" mass="86450">MGRTDVADPHDDSAIDVSEGPITAKSQAAVADEPDELITVTPLPTPAVTKSAVTSVVKSKGKRKRALLPDTDYDATDELAIMDDTKGPERNPKRKATEAVVTQNRSSEDTLKEALAPVTMEDIHQWTGWCELESEPAFFNAILRDCGVKDVKIQELFSLDEDSLQLLPQPVYGLIFLYQYFAQDCEVDDEQGQDHGIWFANQTTDNACATVAMMNIVMNSDVELGPELQSFRDSTKDMCFALRGHALSQNAHIRTIHNSLTLVPLPRRGDGKGPLQDGNQLSLREQENVIDRIEKENFGLKLKIHFLEEALRKAGPGFSEAALKENTELKVDKVTMQRDLQKYKKHLTTAEKDLESYRQQMLQLQEKAKKKYADEKQLAEIDRLQQSLEEKESDLEYLQRQVQQEKGDSAEVEKLRDEIGDLEADLREKDRLIGEHEDQVDDLQAKLNEKDEVLGEREDEIEDYKARLKRAETNAAGEHDEQLRDLETKLQETEAQFKHAQRRMIEMEQEAETQSRQALRRITELEQKAEDEAKQAQRRILELEQKAEAGSSANDELEDARDTIQDLEASIRRLEAQVDEIQDKADDAISDKKRAESDLQELQDEMANKSVVTKGFSRQKEERLTRLQKELEQADERYATLEKEFSQAMTENRSLKSSIQETRQSKDLSEQEHHSLVAKVEELRKELQARIDEKSLLQTRHDALTSESASLQRDVSRLQRSVDELEENLSQERCSLALRTCGTPVIQRDSSPQTQNRA</sequence>
<dbReference type="SUPFAM" id="SSF54001">
    <property type="entry name" value="Cysteine proteinases"/>
    <property type="match status" value="1"/>
</dbReference>
<comment type="catalytic activity">
    <reaction evidence="1 9">
        <text>Thiol-dependent hydrolysis of ester, thioester, amide, peptide and isopeptide bonds formed by the C-terminal Gly of ubiquitin (a 76-residue protein attached to proteins as an intracellular targeting signal).</text>
        <dbReference type="EC" id="3.4.19.12"/>
    </reaction>
</comment>
<evidence type="ECO:0000256" key="1">
    <source>
        <dbReference type="ARBA" id="ARBA00000707"/>
    </source>
</evidence>
<dbReference type="Proteomes" id="UP000045706">
    <property type="component" value="Unassembled WGS sequence"/>
</dbReference>
<comment type="caution">
    <text evidence="8">Lacks conserved residue(s) required for the propagation of feature annotation.</text>
</comment>
<evidence type="ECO:0000313" key="13">
    <source>
        <dbReference type="Proteomes" id="UP000045706"/>
    </source>
</evidence>
<dbReference type="GO" id="GO:0005815">
    <property type="term" value="C:microtubule organizing center"/>
    <property type="evidence" value="ECO:0007669"/>
    <property type="project" value="InterPro"/>
</dbReference>
<dbReference type="AlphaFoldDB" id="A0A0G4NJU5"/>
<feature type="region of interest" description="Disordered" evidence="10">
    <location>
        <begin position="1"/>
        <end position="35"/>
    </location>
</feature>
<dbReference type="GO" id="GO:0006511">
    <property type="term" value="P:ubiquitin-dependent protein catabolic process"/>
    <property type="evidence" value="ECO:0007669"/>
    <property type="project" value="UniProtKB-UniRule"/>
</dbReference>
<feature type="compositionally biased region" description="Polar residues" evidence="10">
    <location>
        <begin position="652"/>
        <end position="662"/>
    </location>
</feature>
<feature type="compositionally biased region" description="Basic and acidic residues" evidence="10">
    <location>
        <begin position="1"/>
        <end position="13"/>
    </location>
</feature>
<evidence type="ECO:0000259" key="11">
    <source>
        <dbReference type="PROSITE" id="PS52048"/>
    </source>
</evidence>
<dbReference type="Gene3D" id="3.40.532.10">
    <property type="entry name" value="Peptidase C12, ubiquitin carboxyl-terminal hydrolase"/>
    <property type="match status" value="1"/>
</dbReference>
<feature type="region of interest" description="Disordered" evidence="10">
    <location>
        <begin position="652"/>
        <end position="673"/>
    </location>
</feature>
<reference evidence="13" key="1">
    <citation type="submission" date="2015-05" db="EMBL/GenBank/DDBJ databases">
        <authorList>
            <person name="Fogelqvist Johan"/>
        </authorList>
    </citation>
    <scope>NUCLEOTIDE SEQUENCE [LARGE SCALE GENOMIC DNA]</scope>
</reference>
<evidence type="ECO:0000256" key="5">
    <source>
        <dbReference type="ARBA" id="ARBA00022786"/>
    </source>
</evidence>
<dbReference type="EC" id="3.4.19.12" evidence="9"/>
<gene>
    <name evidence="12" type="ORF">BN1723_007202</name>
</gene>
<dbReference type="Pfam" id="PF07989">
    <property type="entry name" value="Cnn_1N"/>
    <property type="match status" value="1"/>
</dbReference>
<keyword evidence="3" id="KW-0963">Cytoplasm</keyword>
<protein>
    <recommendedName>
        <fullName evidence="9">Ubiquitin carboxyl-terminal hydrolase</fullName>
        <ecNumber evidence="9">3.4.19.12</ecNumber>
    </recommendedName>
</protein>
<feature type="domain" description="UCH catalytic" evidence="11">
    <location>
        <begin position="128"/>
        <end position="366"/>
    </location>
</feature>